<feature type="non-terminal residue" evidence="1">
    <location>
        <position position="1"/>
    </location>
</feature>
<evidence type="ECO:0000313" key="2">
    <source>
        <dbReference type="Proteomes" id="UP000243975"/>
    </source>
</evidence>
<comment type="caution">
    <text evidence="1">The sequence shown here is derived from an EMBL/GenBank/DDBJ whole genome shotgun (WGS) entry which is preliminary data.</text>
</comment>
<reference evidence="1 2" key="1">
    <citation type="journal article" date="2016" name="Sci. Rep.">
        <title>The genome sequence of the outbreeding globe artichoke constructed de novo incorporating a phase-aware low-pass sequencing strategy of F1 progeny.</title>
        <authorList>
            <person name="Scaglione D."/>
            <person name="Reyes-Chin-Wo S."/>
            <person name="Acquadro A."/>
            <person name="Froenicke L."/>
            <person name="Portis E."/>
            <person name="Beitel C."/>
            <person name="Tirone M."/>
            <person name="Mauro R."/>
            <person name="Lo Monaco A."/>
            <person name="Mauromicale G."/>
            <person name="Faccioli P."/>
            <person name="Cattivelli L."/>
            <person name="Rieseberg L."/>
            <person name="Michelmore R."/>
            <person name="Lanteri S."/>
        </authorList>
    </citation>
    <scope>NUCLEOTIDE SEQUENCE [LARGE SCALE GENOMIC DNA]</scope>
    <source>
        <strain evidence="1">2C</strain>
    </source>
</reference>
<name>A0A103XFA8_CYNCS</name>
<dbReference type="Gramene" id="KVH89661">
    <property type="protein sequence ID" value="KVH89661"/>
    <property type="gene ID" value="Ccrd_008346"/>
</dbReference>
<keyword evidence="2" id="KW-1185">Reference proteome</keyword>
<accession>A0A103XFA8</accession>
<evidence type="ECO:0000313" key="1">
    <source>
        <dbReference type="EMBL" id="KVH89661.1"/>
    </source>
</evidence>
<protein>
    <submittedName>
        <fullName evidence="1">Uncharacterized protein</fullName>
    </submittedName>
</protein>
<proteinExistence type="predicted"/>
<sequence length="277" mass="32303">MKPTIADSHVIYSEKLSGDDAEMVNIQFDEEYMVDTEEFIETDDNDEVFSEVRRKLDFDDLVNDDIFNLNIEAVGNVNIVEQRLSEEANYLIAQAEVPIQPIPIIHEDENVEREKVNLAALMKFLKDIESHRTDQKDIIDAHTHLMRVPKKEKAEEESTKAKKKRWCKQKVDQHLHQANFIEDIQKARSKYKGYVKHEVKKHFKKMKYIINDPLETMKTREGVYVEDGPSGRNEHETKFSLDEILSNLVVLDLFMSNLSHPPKALRYLAISFPNLSM</sequence>
<dbReference type="EMBL" id="LEKV01005180">
    <property type="protein sequence ID" value="KVH89661.1"/>
    <property type="molecule type" value="Genomic_DNA"/>
</dbReference>
<gene>
    <name evidence="1" type="ORF">Ccrd_008346</name>
</gene>
<dbReference type="AlphaFoldDB" id="A0A103XFA8"/>
<dbReference type="Proteomes" id="UP000243975">
    <property type="component" value="Unassembled WGS sequence"/>
</dbReference>
<organism evidence="1 2">
    <name type="scientific">Cynara cardunculus var. scolymus</name>
    <name type="common">Globe artichoke</name>
    <name type="synonym">Cynara scolymus</name>
    <dbReference type="NCBI Taxonomy" id="59895"/>
    <lineage>
        <taxon>Eukaryota</taxon>
        <taxon>Viridiplantae</taxon>
        <taxon>Streptophyta</taxon>
        <taxon>Embryophyta</taxon>
        <taxon>Tracheophyta</taxon>
        <taxon>Spermatophyta</taxon>
        <taxon>Magnoliopsida</taxon>
        <taxon>eudicotyledons</taxon>
        <taxon>Gunneridae</taxon>
        <taxon>Pentapetalae</taxon>
        <taxon>asterids</taxon>
        <taxon>campanulids</taxon>
        <taxon>Asterales</taxon>
        <taxon>Asteraceae</taxon>
        <taxon>Carduoideae</taxon>
        <taxon>Cardueae</taxon>
        <taxon>Carduinae</taxon>
        <taxon>Cynara</taxon>
    </lineage>
</organism>